<evidence type="ECO:0000256" key="5">
    <source>
        <dbReference type="ARBA" id="ARBA00023136"/>
    </source>
</evidence>
<sequence>MLRLRARTLVSIAIFLAFVGLVEVFHGWGGILAPWRDLSPLALLVATLLTLLTYVLRAWRVYDFYRSVMGGRFPVCLRLTLIHNLLNNLLPMRAGELSFPVLMARYFQVPAVHSVPVLLWFRLMDLHVLAAFGLAAVGTWLVGWPAALAATVLWLSGLPLVRRASPLLRHWLAPRVRGRWGEWVLRALEALPSSPRDFWRAWAWTALNWSVKLAVFVWVLALFLEAPAAALWLAVIAGDLTSVLPVHGVGGAGTYEAGVMAALLPFGVSVEQALVGAVNLHLFLLGSTLAGGLLLPWLPAANKEK</sequence>
<name>A0A1H9AKD5_9GAMM</name>
<evidence type="ECO:0000256" key="6">
    <source>
        <dbReference type="SAM" id="Phobius"/>
    </source>
</evidence>
<keyword evidence="4 6" id="KW-1133">Transmembrane helix</keyword>
<accession>A0A1H9AKD5</accession>
<feature type="transmembrane region" description="Helical" evidence="6">
    <location>
        <begin position="273"/>
        <end position="298"/>
    </location>
</feature>
<proteinExistence type="predicted"/>
<comment type="subcellular location">
    <subcellularLocation>
        <location evidence="1">Cell membrane</location>
        <topology evidence="1">Multi-pass membrane protein</topology>
    </subcellularLocation>
</comment>
<protein>
    <submittedName>
        <fullName evidence="7">Uncharacterized membrane protein YbhN, UPF0104 family</fullName>
    </submittedName>
</protein>
<organism evidence="7 8">
    <name type="scientific">Ectothiorhodospira magna</name>
    <dbReference type="NCBI Taxonomy" id="867345"/>
    <lineage>
        <taxon>Bacteria</taxon>
        <taxon>Pseudomonadati</taxon>
        <taxon>Pseudomonadota</taxon>
        <taxon>Gammaproteobacteria</taxon>
        <taxon>Chromatiales</taxon>
        <taxon>Ectothiorhodospiraceae</taxon>
        <taxon>Ectothiorhodospira</taxon>
    </lineage>
</organism>
<dbReference type="GO" id="GO:0005886">
    <property type="term" value="C:plasma membrane"/>
    <property type="evidence" value="ECO:0007669"/>
    <property type="project" value="UniProtKB-SubCell"/>
</dbReference>
<evidence type="ECO:0000313" key="8">
    <source>
        <dbReference type="Proteomes" id="UP000199496"/>
    </source>
</evidence>
<dbReference type="AlphaFoldDB" id="A0A1H9AKD5"/>
<dbReference type="OrthoDB" id="421014at2"/>
<feature type="transmembrane region" description="Helical" evidence="6">
    <location>
        <begin position="102"/>
        <end position="121"/>
    </location>
</feature>
<evidence type="ECO:0000313" key="7">
    <source>
        <dbReference type="EMBL" id="SEP77035.1"/>
    </source>
</evidence>
<keyword evidence="8" id="KW-1185">Reference proteome</keyword>
<reference evidence="7 8" key="1">
    <citation type="submission" date="2016-10" db="EMBL/GenBank/DDBJ databases">
        <authorList>
            <person name="de Groot N.N."/>
        </authorList>
    </citation>
    <scope>NUCLEOTIDE SEQUENCE [LARGE SCALE GENOMIC DNA]</scope>
    <source>
        <strain evidence="7 8">B7-7</strain>
    </source>
</reference>
<feature type="transmembrane region" description="Helical" evidence="6">
    <location>
        <begin position="128"/>
        <end position="155"/>
    </location>
</feature>
<feature type="transmembrane region" description="Helical" evidence="6">
    <location>
        <begin position="41"/>
        <end position="59"/>
    </location>
</feature>
<dbReference type="Proteomes" id="UP000199496">
    <property type="component" value="Unassembled WGS sequence"/>
</dbReference>
<evidence type="ECO:0000256" key="2">
    <source>
        <dbReference type="ARBA" id="ARBA00022475"/>
    </source>
</evidence>
<keyword evidence="3 6" id="KW-0812">Transmembrane</keyword>
<dbReference type="InterPro" id="IPR022791">
    <property type="entry name" value="L-PG_synthase/AglD"/>
</dbReference>
<dbReference type="RefSeq" id="WP_090204195.1">
    <property type="nucleotide sequence ID" value="NZ_FOFO01000005.1"/>
</dbReference>
<evidence type="ECO:0000256" key="4">
    <source>
        <dbReference type="ARBA" id="ARBA00022989"/>
    </source>
</evidence>
<dbReference type="Pfam" id="PF03706">
    <property type="entry name" value="LPG_synthase_TM"/>
    <property type="match status" value="1"/>
</dbReference>
<dbReference type="STRING" id="867345.SAMN05421693_105112"/>
<dbReference type="EMBL" id="FOFO01000005">
    <property type="protein sequence ID" value="SEP77035.1"/>
    <property type="molecule type" value="Genomic_DNA"/>
</dbReference>
<feature type="transmembrane region" description="Helical" evidence="6">
    <location>
        <begin position="12"/>
        <end position="35"/>
    </location>
</feature>
<evidence type="ECO:0000256" key="3">
    <source>
        <dbReference type="ARBA" id="ARBA00022692"/>
    </source>
</evidence>
<keyword evidence="5 6" id="KW-0472">Membrane</keyword>
<dbReference type="PANTHER" id="PTHR39087:SF2">
    <property type="entry name" value="UPF0104 MEMBRANE PROTEIN MJ1595"/>
    <property type="match status" value="1"/>
</dbReference>
<gene>
    <name evidence="7" type="ORF">SAMN05421693_105112</name>
</gene>
<dbReference type="PANTHER" id="PTHR39087">
    <property type="entry name" value="UPF0104 MEMBRANE PROTEIN MJ1595"/>
    <property type="match status" value="1"/>
</dbReference>
<keyword evidence="2" id="KW-1003">Cell membrane</keyword>
<evidence type="ECO:0000256" key="1">
    <source>
        <dbReference type="ARBA" id="ARBA00004651"/>
    </source>
</evidence>